<dbReference type="OMA" id="INYSGDY"/>
<dbReference type="KEGG" id="clus:A9F13_10g00385"/>
<dbReference type="Pfam" id="PF11496">
    <property type="entry name" value="HDA2-3"/>
    <property type="match status" value="1"/>
</dbReference>
<keyword evidence="1" id="KW-0175">Coiled coil</keyword>
<name>A0AA91PYF4_CLALS</name>
<dbReference type="InterPro" id="IPR026216">
    <property type="entry name" value="HDA3"/>
</dbReference>
<evidence type="ECO:0000256" key="1">
    <source>
        <dbReference type="SAM" id="Coils"/>
    </source>
</evidence>
<accession>A0AA91PYF4</accession>
<dbReference type="AlphaFoldDB" id="A0AA91PYF4"/>
<dbReference type="InterPro" id="IPR038609">
    <property type="entry name" value="HDA1_su2/3_sf"/>
</dbReference>
<dbReference type="InterPro" id="IPR021006">
    <property type="entry name" value="Hda2/3"/>
</dbReference>
<dbReference type="PRINTS" id="PR02093">
    <property type="entry name" value="HDA1SUBUNIT3"/>
</dbReference>
<dbReference type="EMBL" id="LYUB02000010">
    <property type="protein sequence ID" value="OVF07913.1"/>
    <property type="molecule type" value="Genomic_DNA"/>
</dbReference>
<protein>
    <submittedName>
        <fullName evidence="2">HDA1 complex subunit</fullName>
    </submittedName>
</protein>
<evidence type="ECO:0000313" key="2">
    <source>
        <dbReference type="EMBL" id="OVF07913.1"/>
    </source>
</evidence>
<organism evidence="2 3">
    <name type="scientific">Clavispora lusitaniae</name>
    <name type="common">Candida lusitaniae</name>
    <dbReference type="NCBI Taxonomy" id="36911"/>
    <lineage>
        <taxon>Eukaryota</taxon>
        <taxon>Fungi</taxon>
        <taxon>Dikarya</taxon>
        <taxon>Ascomycota</taxon>
        <taxon>Saccharomycotina</taxon>
        <taxon>Pichiomycetes</taxon>
        <taxon>Metschnikowiaceae</taxon>
        <taxon>Clavispora</taxon>
    </lineage>
</organism>
<sequence>MDLLSILDGTPEPPIVDLHLEQVNNSGEYNLPTPMFEFQKELTDQIVSLHYPDILKYCETNDTTELIVKSLEICVDNCMLVATHPYLLIQHYMPKNLGIRDIPAKLAETSGKFNVLKDLINVIISNSVSNLQKNVGIVMKNDSRVFDLVEALILGCSGPKSIQRYVGNNVKKESSRGGKNSKDSKQTTIHLIPHDGMVTKNESEFKSAKFNALIVLDGYVDTDSAFFKGLRTQNRRGEESVLIRLIPVNTIEHCLLHYKDFKDSDSYLYKLISCIVCMRDQIGNLQPDLFPIYNQNLTYLSHTFFDHVFRRDLRSFPVWPLPELPNIPKFSATDVERSLLTEVVYHYTPYDSNETANETSPKKKSYYETKRLQSEYVSNPLKNDYNALSGIHNHDQLWAKTEKDRSILSHKLILQLNTGYLSLSKVEEEYNAYTEYNKPERQQKIGRRTDEIKSTLSKILDDIDHSEQRIQIAEKKTLKRNEEVKSLEESTKEAKEKLSNFIEENNIEKDSAKGRFIANQLKIWDLQNEVKGLASKIQTKREERDYMAKEVSNCVESIKTSEAQTKQTQESITELKRSLASAEEQERLAKGAFKKQKLSINASYEKLQKENEALRTKMTKYLKFLRETSHLKKRKGRGLTPSLR</sequence>
<gene>
    <name evidence="2" type="ORF">A9F13_10g00385</name>
</gene>
<comment type="caution">
    <text evidence="2">The sequence shown here is derived from an EMBL/GenBank/DDBJ whole genome shotgun (WGS) entry which is preliminary data.</text>
</comment>
<dbReference type="Gene3D" id="3.40.50.12360">
    <property type="match status" value="1"/>
</dbReference>
<dbReference type="Proteomes" id="UP000195602">
    <property type="component" value="Unassembled WGS sequence"/>
</dbReference>
<proteinExistence type="predicted"/>
<dbReference type="GO" id="GO:0070823">
    <property type="term" value="C:HDA1 complex"/>
    <property type="evidence" value="ECO:0007669"/>
    <property type="project" value="InterPro"/>
</dbReference>
<feature type="coiled-coil region" evidence="1">
    <location>
        <begin position="456"/>
        <end position="617"/>
    </location>
</feature>
<evidence type="ECO:0000313" key="3">
    <source>
        <dbReference type="Proteomes" id="UP000195602"/>
    </source>
</evidence>
<reference evidence="2 3" key="1">
    <citation type="submission" date="2017-04" db="EMBL/GenBank/DDBJ databases">
        <title>Draft genome of the yeast Clavispora lusitaniae type strain CBS 6936.</title>
        <authorList>
            <person name="Durrens P."/>
            <person name="Klopp C."/>
            <person name="Biteau N."/>
            <person name="Fitton-Ouhabi V."/>
            <person name="Dementhon K."/>
            <person name="Accoceberry I."/>
            <person name="Sherman D.J."/>
            <person name="Noel T."/>
        </authorList>
    </citation>
    <scope>NUCLEOTIDE SEQUENCE [LARGE SCALE GENOMIC DNA]</scope>
    <source>
        <strain evidence="2 3">CBS 6936</strain>
    </source>
</reference>